<comment type="caution">
    <text evidence="4">The sequence shown here is derived from an EMBL/GenBank/DDBJ whole genome shotgun (WGS) entry which is preliminary data.</text>
</comment>
<sequence>MKNTTCDQKPPTPSQRRRRHSNPYGRRTGGGTFRLGCLKDLPDRRDISVARVNKDNNLTHTIQALSEKITSAKESFLLSPEEASLPASCELAHVLFTEIEDQRTLGSCTANAVISLIEYLIKSASSRNTDLSRIFLYKVTRNLMGERGLGDSGAFIRDTIKAMKIFGAPPERWWPYDTENFDDEPDAFIYTMAQNFQSIDYLRLDAPGVNGGEETLKNVKCCIADGFPAAFGFWVTEAVFEAGVGTGVIHLPDDSTAISGGHAVLAVGYDDAKKAIKIRNSWGTSWGDNGYGWLSYDYVLEGMAFDFWTIFSQEWVDTQTFA</sequence>
<dbReference type="InterPro" id="IPR025660">
    <property type="entry name" value="Pept_his_AS"/>
</dbReference>
<dbReference type="InterPro" id="IPR013128">
    <property type="entry name" value="Peptidase_C1A"/>
</dbReference>
<dbReference type="SUPFAM" id="SSF54001">
    <property type="entry name" value="Cysteine proteinases"/>
    <property type="match status" value="1"/>
</dbReference>
<comment type="similarity">
    <text evidence="1">Belongs to the peptidase C1 family.</text>
</comment>
<evidence type="ECO:0000313" key="5">
    <source>
        <dbReference type="Proteomes" id="UP000319732"/>
    </source>
</evidence>
<dbReference type="GO" id="GO:0006508">
    <property type="term" value="P:proteolysis"/>
    <property type="evidence" value="ECO:0007669"/>
    <property type="project" value="InterPro"/>
</dbReference>
<evidence type="ECO:0000256" key="2">
    <source>
        <dbReference type="SAM" id="MobiDB-lite"/>
    </source>
</evidence>
<dbReference type="SMART" id="SM00645">
    <property type="entry name" value="Pept_C1"/>
    <property type="match status" value="1"/>
</dbReference>
<keyword evidence="5" id="KW-1185">Reference proteome</keyword>
<dbReference type="CDD" id="cd02619">
    <property type="entry name" value="Peptidase_C1"/>
    <property type="match status" value="1"/>
</dbReference>
<evidence type="ECO:0000313" key="4">
    <source>
        <dbReference type="EMBL" id="TQV81020.1"/>
    </source>
</evidence>
<proteinExistence type="inferred from homology"/>
<feature type="domain" description="Peptidase C1A papain C-terminal" evidence="3">
    <location>
        <begin position="85"/>
        <end position="308"/>
    </location>
</feature>
<dbReference type="EMBL" id="VHSG01000009">
    <property type="protein sequence ID" value="TQV81020.1"/>
    <property type="molecule type" value="Genomic_DNA"/>
</dbReference>
<dbReference type="OrthoDB" id="1491023at2"/>
<dbReference type="PROSITE" id="PS00639">
    <property type="entry name" value="THIOL_PROTEASE_HIS"/>
    <property type="match status" value="1"/>
</dbReference>
<dbReference type="GO" id="GO:0008234">
    <property type="term" value="F:cysteine-type peptidase activity"/>
    <property type="evidence" value="ECO:0007669"/>
    <property type="project" value="InterPro"/>
</dbReference>
<accession>A0A545TUX2</accession>
<gene>
    <name evidence="4" type="ORF">FKG94_10005</name>
</gene>
<protein>
    <submittedName>
        <fullName evidence="4">C1 family peptidase</fullName>
    </submittedName>
</protein>
<dbReference type="PANTHER" id="PTHR12411">
    <property type="entry name" value="CYSTEINE PROTEASE FAMILY C1-RELATED"/>
    <property type="match status" value="1"/>
</dbReference>
<evidence type="ECO:0000259" key="3">
    <source>
        <dbReference type="SMART" id="SM00645"/>
    </source>
</evidence>
<dbReference type="RefSeq" id="WP_142904073.1">
    <property type="nucleotide sequence ID" value="NZ_ML660091.1"/>
</dbReference>
<dbReference type="InterPro" id="IPR000668">
    <property type="entry name" value="Peptidase_C1A_C"/>
</dbReference>
<organism evidence="4 5">
    <name type="scientific">Exilibacterium tricleocarpae</name>
    <dbReference type="NCBI Taxonomy" id="2591008"/>
    <lineage>
        <taxon>Bacteria</taxon>
        <taxon>Pseudomonadati</taxon>
        <taxon>Pseudomonadota</taxon>
        <taxon>Gammaproteobacteria</taxon>
        <taxon>Cellvibrionales</taxon>
        <taxon>Cellvibrionaceae</taxon>
        <taxon>Exilibacterium</taxon>
    </lineage>
</organism>
<reference evidence="4 5" key="1">
    <citation type="submission" date="2019-06" db="EMBL/GenBank/DDBJ databases">
        <title>Whole genome sequence for Cellvibrionaceae sp. R142.</title>
        <authorList>
            <person name="Wang G."/>
        </authorList>
    </citation>
    <scope>NUCLEOTIDE SEQUENCE [LARGE SCALE GENOMIC DNA]</scope>
    <source>
        <strain evidence="4 5">R142</strain>
    </source>
</reference>
<name>A0A545TUX2_9GAMM</name>
<dbReference type="Pfam" id="PF00112">
    <property type="entry name" value="Peptidase_C1"/>
    <property type="match status" value="1"/>
</dbReference>
<dbReference type="InterPro" id="IPR038765">
    <property type="entry name" value="Papain-like_cys_pep_sf"/>
</dbReference>
<dbReference type="Proteomes" id="UP000319732">
    <property type="component" value="Unassembled WGS sequence"/>
</dbReference>
<feature type="region of interest" description="Disordered" evidence="2">
    <location>
        <begin position="1"/>
        <end position="31"/>
    </location>
</feature>
<dbReference type="Gene3D" id="3.90.70.10">
    <property type="entry name" value="Cysteine proteinases"/>
    <property type="match status" value="1"/>
</dbReference>
<evidence type="ECO:0000256" key="1">
    <source>
        <dbReference type="ARBA" id="ARBA00008455"/>
    </source>
</evidence>
<dbReference type="AlphaFoldDB" id="A0A545TUX2"/>